<feature type="region of interest" description="Disordered" evidence="6">
    <location>
        <begin position="311"/>
        <end position="343"/>
    </location>
</feature>
<sequence>MSDADQAAAAAAAEEAFHKFAVESWTLYGIGLFATMLRTYARIRAVGIRNLRPDDYLAWVGMAFYTAQAALAYSVGTVAHGLANNGMTDAERAALSPDSQEFRFRIIGSKIQISGWTIYSALIWSFKLSMLFFFIRLTEGLGRPYRIRIHIGFFLVIGTFFASIITIFAACRPFPKYWQINPDPGNNCQAAISRPIVWVSFASNVSTDLYLISIPLPMLWRSSLKMPKKIASTIVLGSGVFVLVCATLKSVFVLVDPINGAQLAGSWGTRESFVAVITTNLPMIFPLFKSWLTPLFGSALSSSNKAYKTPTGFQTIGGGGGNSHSRNRRGPPSANPITVNMTFSESEERMVDGVKMQTLGYSTASSSGNHGPPGSIVVSKQVDITTEDRSSHNGEQNPQQVRDAW</sequence>
<keyword evidence="15" id="KW-1185">Reference proteome</keyword>
<dbReference type="Proteomes" id="UP001287286">
    <property type="component" value="Unassembled WGS sequence"/>
</dbReference>
<feature type="transmembrane region" description="Helical" evidence="7">
    <location>
        <begin position="230"/>
        <end position="252"/>
    </location>
</feature>
<reference evidence="12" key="1">
    <citation type="submission" date="2015-05" db="EMBL/GenBank/DDBJ databases">
        <authorList>
            <person name="Wang D.B."/>
            <person name="Wang M."/>
        </authorList>
    </citation>
    <scope>NUCLEOTIDE SEQUENCE</scope>
    <source>
        <strain evidence="12">36-1</strain>
    </source>
</reference>
<dbReference type="GO" id="GO:0016020">
    <property type="term" value="C:membrane"/>
    <property type="evidence" value="ECO:0007669"/>
    <property type="project" value="UniProtKB-SubCell"/>
</dbReference>
<evidence type="ECO:0000313" key="10">
    <source>
        <dbReference type="EMBL" id="OAQ76234.1"/>
    </source>
</evidence>
<dbReference type="EMBL" id="LCWV01000005">
    <property type="protein sequence ID" value="PWI72656.1"/>
    <property type="molecule type" value="Genomic_DNA"/>
</dbReference>
<evidence type="ECO:0000256" key="3">
    <source>
        <dbReference type="ARBA" id="ARBA00022989"/>
    </source>
</evidence>
<dbReference type="Pfam" id="PF20684">
    <property type="entry name" value="Fung_rhodopsin"/>
    <property type="match status" value="1"/>
</dbReference>
<comment type="subcellular location">
    <subcellularLocation>
        <location evidence="1">Membrane</location>
        <topology evidence="1">Multi-pass membrane protein</topology>
    </subcellularLocation>
</comment>
<name>A0A179GEG6_PURLI</name>
<feature type="compositionally biased region" description="Polar residues" evidence="6">
    <location>
        <begin position="393"/>
        <end position="405"/>
    </location>
</feature>
<evidence type="ECO:0000256" key="5">
    <source>
        <dbReference type="ARBA" id="ARBA00038359"/>
    </source>
</evidence>
<evidence type="ECO:0000256" key="7">
    <source>
        <dbReference type="SAM" id="Phobius"/>
    </source>
</evidence>
<comment type="similarity">
    <text evidence="5">Belongs to the SAT4 family.</text>
</comment>
<reference evidence="12 14" key="2">
    <citation type="journal article" date="2016" name="Front. Microbiol.">
        <title>Genome and transcriptome sequences reveal the specific parasitism of the nematophagous Purpureocillium lilacinum 36-1.</title>
        <authorList>
            <person name="Xie J."/>
            <person name="Li S."/>
            <person name="Mo C."/>
            <person name="Xiao X."/>
            <person name="Peng D."/>
            <person name="Wang G."/>
            <person name="Xiao Y."/>
        </authorList>
    </citation>
    <scope>NUCLEOTIDE SEQUENCE [LARGE SCALE GENOMIC DNA]</scope>
    <source>
        <strain evidence="12 14">36-1</strain>
    </source>
</reference>
<evidence type="ECO:0000313" key="14">
    <source>
        <dbReference type="Proteomes" id="UP000245956"/>
    </source>
</evidence>
<proteinExistence type="inferred from homology"/>
<dbReference type="EMBL" id="LSBH01000007">
    <property type="protein sequence ID" value="OAQ76234.1"/>
    <property type="molecule type" value="Genomic_DNA"/>
</dbReference>
<dbReference type="PANTHER" id="PTHR33048">
    <property type="entry name" value="PTH11-LIKE INTEGRAL MEMBRANE PROTEIN (AFU_ORTHOLOGUE AFUA_5G11245)"/>
    <property type="match status" value="1"/>
</dbReference>
<dbReference type="RefSeq" id="XP_018174337.1">
    <property type="nucleotide sequence ID" value="XM_018326875.1"/>
</dbReference>
<organism evidence="10 13">
    <name type="scientific">Purpureocillium lilacinum</name>
    <name type="common">Paecilomyces lilacinus</name>
    <dbReference type="NCBI Taxonomy" id="33203"/>
    <lineage>
        <taxon>Eukaryota</taxon>
        <taxon>Fungi</taxon>
        <taxon>Dikarya</taxon>
        <taxon>Ascomycota</taxon>
        <taxon>Pezizomycotina</taxon>
        <taxon>Sordariomycetes</taxon>
        <taxon>Hypocreomycetidae</taxon>
        <taxon>Hypocreales</taxon>
        <taxon>Ophiocordycipitaceae</taxon>
        <taxon>Purpureocillium</taxon>
    </lineage>
</organism>
<evidence type="ECO:0000256" key="1">
    <source>
        <dbReference type="ARBA" id="ARBA00004141"/>
    </source>
</evidence>
<evidence type="ECO:0000313" key="13">
    <source>
        <dbReference type="Proteomes" id="UP000078240"/>
    </source>
</evidence>
<dbReference type="InterPro" id="IPR052337">
    <property type="entry name" value="SAT4-like"/>
</dbReference>
<evidence type="ECO:0000313" key="11">
    <source>
        <dbReference type="EMBL" id="OAQ79320.1"/>
    </source>
</evidence>
<feature type="region of interest" description="Disordered" evidence="6">
    <location>
        <begin position="361"/>
        <end position="405"/>
    </location>
</feature>
<feature type="transmembrane region" description="Helical" evidence="7">
    <location>
        <begin position="25"/>
        <end position="43"/>
    </location>
</feature>
<dbReference type="Proteomes" id="UP000078240">
    <property type="component" value="Unassembled WGS sequence"/>
</dbReference>
<dbReference type="STRING" id="33203.A0A179GEG6"/>
<reference evidence="9 15" key="5">
    <citation type="journal article" date="2024" name="Microbiol. Resour. Announc.">
        <title>Genome annotations for the ascomycete fungi Trichoderma harzianum, Trichoderma aggressivum, and Purpureocillium lilacinum.</title>
        <authorList>
            <person name="Beijen E.P.W."/>
            <person name="Ohm R.A."/>
        </authorList>
    </citation>
    <scope>NUCLEOTIDE SEQUENCE [LARGE SCALE GENOMIC DNA]</scope>
    <source>
        <strain evidence="9 15">CBS 150709</strain>
    </source>
</reference>
<dbReference type="Proteomes" id="UP000245956">
    <property type="component" value="Unassembled WGS sequence"/>
</dbReference>
<evidence type="ECO:0000313" key="9">
    <source>
        <dbReference type="EMBL" id="KAK4091808.1"/>
    </source>
</evidence>
<evidence type="ECO:0000259" key="8">
    <source>
        <dbReference type="Pfam" id="PF20684"/>
    </source>
</evidence>
<feature type="transmembrane region" description="Helical" evidence="7">
    <location>
        <begin position="113"/>
        <end position="135"/>
    </location>
</feature>
<evidence type="ECO:0000256" key="2">
    <source>
        <dbReference type="ARBA" id="ARBA00022692"/>
    </source>
</evidence>
<dbReference type="EMBL" id="LSBI01000010">
    <property type="protein sequence ID" value="OAQ79320.1"/>
    <property type="molecule type" value="Genomic_DNA"/>
</dbReference>
<comment type="caution">
    <text evidence="10">The sequence shown here is derived from an EMBL/GenBank/DDBJ whole genome shotgun (WGS) entry which is preliminary data.</text>
</comment>
<dbReference type="EMBL" id="JAWRVI010000010">
    <property type="protein sequence ID" value="KAK4091808.1"/>
    <property type="molecule type" value="Genomic_DNA"/>
</dbReference>
<dbReference type="OMA" id="WGVREAF"/>
<gene>
    <name evidence="12" type="ORF">PCL_09671</name>
    <name evidence="9" type="ORF">Purlil1_3647</name>
    <name evidence="10" type="ORF">VFPBJ_08594</name>
    <name evidence="11" type="ORF">VFPFJ_09806</name>
</gene>
<dbReference type="KEGG" id="plj:28891924"/>
<protein>
    <submittedName>
        <fullName evidence="10">Triacylglycerol lipase-like protein</fullName>
    </submittedName>
</protein>
<evidence type="ECO:0000313" key="12">
    <source>
        <dbReference type="EMBL" id="PWI72656.1"/>
    </source>
</evidence>
<dbReference type="OrthoDB" id="2988756at2759"/>
<dbReference type="InterPro" id="IPR049326">
    <property type="entry name" value="Rhodopsin_dom_fungi"/>
</dbReference>
<keyword evidence="2 7" id="KW-0812">Transmembrane</keyword>
<keyword evidence="3 7" id="KW-1133">Transmembrane helix</keyword>
<reference evidence="10 13" key="3">
    <citation type="submission" date="2016-01" db="EMBL/GenBank/DDBJ databases">
        <title>Biosynthesis of antibiotic leucinostatins and their inhibition on Phytophthora in bio-control Purpureocillium lilacinum.</title>
        <authorList>
            <person name="Wang G."/>
            <person name="Liu Z."/>
            <person name="Lin R."/>
            <person name="Li E."/>
            <person name="Mao Z."/>
            <person name="Ling J."/>
            <person name="Yin W."/>
            <person name="Xie B."/>
        </authorList>
    </citation>
    <scope>NUCLEOTIDE SEQUENCE [LARGE SCALE GENOMIC DNA]</scope>
    <source>
        <strain evidence="10">PLBJ-1</strain>
        <strain evidence="11">PLFJ-1</strain>
    </source>
</reference>
<dbReference type="PANTHER" id="PTHR33048:SF105">
    <property type="match status" value="1"/>
</dbReference>
<reference evidence="9" key="4">
    <citation type="submission" date="2023-11" db="EMBL/GenBank/DDBJ databases">
        <authorList>
            <person name="Beijen E."/>
            <person name="Ohm R.A."/>
        </authorList>
    </citation>
    <scope>NUCLEOTIDE SEQUENCE</scope>
    <source>
        <strain evidence="9">CBS 150709</strain>
    </source>
</reference>
<accession>A0A179GEG6</accession>
<evidence type="ECO:0000256" key="6">
    <source>
        <dbReference type="SAM" id="MobiDB-lite"/>
    </source>
</evidence>
<evidence type="ECO:0000256" key="4">
    <source>
        <dbReference type="ARBA" id="ARBA00023136"/>
    </source>
</evidence>
<keyword evidence="4 7" id="KW-0472">Membrane</keyword>
<dbReference type="Proteomes" id="UP000078340">
    <property type="component" value="Unassembled WGS sequence"/>
</dbReference>
<feature type="domain" description="Rhodopsin" evidence="8">
    <location>
        <begin position="37"/>
        <end position="289"/>
    </location>
</feature>
<feature type="transmembrane region" description="Helical" evidence="7">
    <location>
        <begin position="147"/>
        <end position="171"/>
    </location>
</feature>
<dbReference type="AlphaFoldDB" id="A0A179GEG6"/>
<evidence type="ECO:0000313" key="15">
    <source>
        <dbReference type="Proteomes" id="UP001287286"/>
    </source>
</evidence>
<dbReference type="GeneID" id="28891924"/>